<keyword evidence="2" id="KW-1185">Reference proteome</keyword>
<dbReference type="eggNOG" id="COG0582">
    <property type="taxonomic scope" value="Bacteria"/>
</dbReference>
<reference evidence="1" key="1">
    <citation type="submission" date="2009-07" db="EMBL/GenBank/DDBJ databases">
        <authorList>
            <consortium name="US DOE Joint Genome Institute (JGI-PGF)"/>
            <person name="Lucas S."/>
            <person name="Copeland A."/>
            <person name="Lapidus A."/>
            <person name="Glavina del Rio T."/>
            <person name="Tice H."/>
            <person name="Bruce D."/>
            <person name="Goodwin L."/>
            <person name="Pitluck S."/>
            <person name="Larimer F."/>
            <person name="Land M.L."/>
            <person name="Mouttaki H."/>
            <person name="He Z."/>
            <person name="Zhou J."/>
            <person name="Hemme C.L."/>
        </authorList>
    </citation>
    <scope>NUCLEOTIDE SEQUENCE</scope>
    <source>
        <strain evidence="1">DSM 2782</strain>
    </source>
</reference>
<accession>F1TFA2</accession>
<dbReference type="STRING" id="588581.Cpap_1236"/>
<evidence type="ECO:0000313" key="2">
    <source>
        <dbReference type="Proteomes" id="UP000003860"/>
    </source>
</evidence>
<gene>
    <name evidence="1" type="ORF">Cpap_1236</name>
</gene>
<dbReference type="AlphaFoldDB" id="F1TFA2"/>
<name>F1TFA2_9FIRM</name>
<proteinExistence type="predicted"/>
<dbReference type="EMBL" id="ACXX02000010">
    <property type="protein sequence ID" value="EGD47040.1"/>
    <property type="molecule type" value="Genomic_DNA"/>
</dbReference>
<protein>
    <submittedName>
        <fullName evidence="1">Uncharacterized protein</fullName>
    </submittedName>
</protein>
<comment type="caution">
    <text evidence="1">The sequence shown here is derived from an EMBL/GenBank/DDBJ whole genome shotgun (WGS) entry which is preliminary data.</text>
</comment>
<dbReference type="Proteomes" id="UP000003860">
    <property type="component" value="Unassembled WGS sequence"/>
</dbReference>
<organism evidence="1 2">
    <name type="scientific">Ruminiclostridium papyrosolvens DSM 2782</name>
    <dbReference type="NCBI Taxonomy" id="588581"/>
    <lineage>
        <taxon>Bacteria</taxon>
        <taxon>Bacillati</taxon>
        <taxon>Bacillota</taxon>
        <taxon>Clostridia</taxon>
        <taxon>Eubacteriales</taxon>
        <taxon>Oscillospiraceae</taxon>
        <taxon>Ruminiclostridium</taxon>
    </lineage>
</organism>
<dbReference type="OrthoDB" id="2207344at2"/>
<dbReference type="RefSeq" id="WP_004620635.1">
    <property type="nucleotide sequence ID" value="NZ_ACXX02000010.1"/>
</dbReference>
<reference evidence="1" key="2">
    <citation type="submission" date="2011-01" db="EMBL/GenBank/DDBJ databases">
        <title>The Non-contiguous Finished genome of Clostridium papyrosolvens.</title>
        <authorList>
            <person name="Lucas S."/>
            <person name="Copeland A."/>
            <person name="Lapidus A."/>
            <person name="Cheng J.-F."/>
            <person name="Goodwin L."/>
            <person name="Pitluck S."/>
            <person name="Misra M."/>
            <person name="Chertkov O."/>
            <person name="Detter J.C."/>
            <person name="Han C."/>
            <person name="Tapia R."/>
            <person name="Land M."/>
            <person name="Hauser L."/>
            <person name="Kyrpides N."/>
            <person name="Ivanova N."/>
            <person name="Pagani I."/>
            <person name="Mouttaki H."/>
            <person name="He Z."/>
            <person name="Zhou J."/>
            <person name="Hemme C.L."/>
            <person name="Woyke T."/>
        </authorList>
    </citation>
    <scope>NUCLEOTIDE SEQUENCE [LARGE SCALE GENOMIC DNA]</scope>
    <source>
        <strain evidence="1">DSM 2782</strain>
    </source>
</reference>
<evidence type="ECO:0000313" key="1">
    <source>
        <dbReference type="EMBL" id="EGD47040.1"/>
    </source>
</evidence>
<sequence>MDNLLRKIESEEVILYTDQVYSVEVLNKCREIHKSLVNSGKLEGIFEADKWIGNSDVKKYGLDFSLHSEAYKKHIGKEFGIAEETMKNMLRCYAIYCNGVYVYQTIARDKISTIKEFLQKYKDKDFRLTTTGITTLEDFLGFINTPDSQIERITSNIKLIKSKESSQRLLSPIINYLVIENEVNSIYRNNPDDNTFKKWFPIFFWVNITFILPLRATEMLLTPKECIYKENGKTYLIIRRTRLKKGTRTVYYDINKDYKEFTFEIPATEVVRNVEKYIELTKEQDRRFLFEYNELMINNMLSLQSFNHLVAAFVEEHIIGNSRYDFAKYATGITEFEPVTAGDSRPIAMANLYFQKLGEDICRQLADHININTSSGYYTNISETIWASSVVQLQKKLDYEWRYSKEQYEQVNKTAVDTSNSVCTSSKRLADENDLSDCIEQRHLADCMGCEYYRPSKAELESFMQFQQKKADDSARRVIEFMNNTMSIKNKDVSLEEVFLSVQTDATRFRMGCNIKAEEKYNEWQRLRNTQKTSC</sequence>